<keyword evidence="3 9" id="KW-0645">Protease</keyword>
<dbReference type="Gene3D" id="3.40.50.200">
    <property type="entry name" value="Peptidase S8/S53 domain"/>
    <property type="match status" value="1"/>
</dbReference>
<name>A0A2U1LXR3_ARTAN</name>
<keyword evidence="15" id="KW-1185">Reference proteome</keyword>
<evidence type="ECO:0000256" key="5">
    <source>
        <dbReference type="ARBA" id="ARBA00022801"/>
    </source>
</evidence>
<dbReference type="InterPro" id="IPR041469">
    <property type="entry name" value="Subtilisin-like_FN3"/>
</dbReference>
<gene>
    <name evidence="14" type="ORF">CTI12_AA441620</name>
</gene>
<sequence>MMQTTIGFVLILTYTTIFNIYPTQAKELKTYIVHLHSPEGKEFSEPHKLEEWYNSYLSKVATRTNEKPKLVYAYRRVITGFAAKMSAEQAKETEKLGGVLYVRPESSYELHTTRSPHFLGLRQNTGCWKDSNYGRGIIIGLLDSGITPRHPSFNDKGMPPPPARWKGECEVVRCNNKLIGSRNFVSNHSVIDLEGHGTHTSSTAAGNFVDSVSIFGQGNGTASGMAPLAHLAMYKVCGGYFCLLTDVLAGMDAAIEEGVDVLSISLGGRAEKFYDDTLAIAAYTATKSGIFVSCSAGNSGPRSGSVSNDAPWMLTVGASTTDRSIRTSVYLGNNEILNGEALYQPKNYKPKVRPLVYPAEKGYSCTSGSLNNINVKGKIVLCDANFIIMGTEMGRAVKEAGGVAMILANNNITGRSVAAEYQVLPSSHVGYKEGVAIKKYLKSTSSPVATIIQHGTVLGVKSAPEVISFTSRGPSTITPGIMKPDIVGPGVDILAAWKESVDNNTRSKPVNMIHGTSMSCPHLAGIAALVKSSHPEWSPAAIKSAMMTTASHVSLNGHAIVDERDLPADVFAMGSGHVKPTKAIDPGLIFDIQPDDYIPYLCGLGYTPKQVQMIVKKKVSCSKTITEAQLNYPSFVVELERGESKTYSRTVTNVGKKDLEYEIGDISLPKGVTIHLNFDSQQLSFTALDQKASYKVTFARSKGHVDAAYGGGHMTWVSLSGKYSVRTPFAIIFK</sequence>
<dbReference type="Pfam" id="PF17766">
    <property type="entry name" value="fn3_6"/>
    <property type="match status" value="1"/>
</dbReference>
<dbReference type="InterPro" id="IPR034197">
    <property type="entry name" value="Peptidases_S8_3"/>
</dbReference>
<dbReference type="Gene3D" id="2.60.40.2310">
    <property type="match status" value="1"/>
</dbReference>
<dbReference type="InterPro" id="IPR015500">
    <property type="entry name" value="Peptidase_S8_subtilisin-rel"/>
</dbReference>
<feature type="domain" description="Subtilisin-like protease fibronectin type-III" evidence="13">
    <location>
        <begin position="629"/>
        <end position="731"/>
    </location>
</feature>
<dbReference type="EMBL" id="PKPP01007299">
    <property type="protein sequence ID" value="PWA53781.1"/>
    <property type="molecule type" value="Genomic_DNA"/>
</dbReference>
<evidence type="ECO:0000259" key="10">
    <source>
        <dbReference type="Pfam" id="PF00082"/>
    </source>
</evidence>
<evidence type="ECO:0000256" key="2">
    <source>
        <dbReference type="ARBA" id="ARBA00011073"/>
    </source>
</evidence>
<dbReference type="InterPro" id="IPR010259">
    <property type="entry name" value="S8pro/Inhibitor_I9"/>
</dbReference>
<comment type="subcellular location">
    <subcellularLocation>
        <location evidence="1">Secreted</location>
    </subcellularLocation>
</comment>
<dbReference type="Pfam" id="PF00082">
    <property type="entry name" value="Peptidase_S8"/>
    <property type="match status" value="1"/>
</dbReference>
<evidence type="ECO:0000313" key="15">
    <source>
        <dbReference type="Proteomes" id="UP000245207"/>
    </source>
</evidence>
<dbReference type="CDD" id="cd04852">
    <property type="entry name" value="Peptidases_S8_3"/>
    <property type="match status" value="1"/>
</dbReference>
<dbReference type="GO" id="GO:0006508">
    <property type="term" value="P:proteolysis"/>
    <property type="evidence" value="ECO:0007669"/>
    <property type="project" value="UniProtKB-KW"/>
</dbReference>
<feature type="domain" description="Inhibitor I9" evidence="12">
    <location>
        <begin position="30"/>
        <end position="111"/>
    </location>
</feature>
<dbReference type="CDD" id="cd02120">
    <property type="entry name" value="PA_subtilisin_like"/>
    <property type="match status" value="1"/>
</dbReference>
<dbReference type="OrthoDB" id="206201at2759"/>
<evidence type="ECO:0000256" key="9">
    <source>
        <dbReference type="PROSITE-ProRule" id="PRU01240"/>
    </source>
</evidence>
<organism evidence="14 15">
    <name type="scientific">Artemisia annua</name>
    <name type="common">Sweet wormwood</name>
    <dbReference type="NCBI Taxonomy" id="35608"/>
    <lineage>
        <taxon>Eukaryota</taxon>
        <taxon>Viridiplantae</taxon>
        <taxon>Streptophyta</taxon>
        <taxon>Embryophyta</taxon>
        <taxon>Tracheophyta</taxon>
        <taxon>Spermatophyta</taxon>
        <taxon>Magnoliopsida</taxon>
        <taxon>eudicotyledons</taxon>
        <taxon>Gunneridae</taxon>
        <taxon>Pentapetalae</taxon>
        <taxon>asterids</taxon>
        <taxon>campanulids</taxon>
        <taxon>Asterales</taxon>
        <taxon>Asteraceae</taxon>
        <taxon>Asteroideae</taxon>
        <taxon>Anthemideae</taxon>
        <taxon>Artemisiinae</taxon>
        <taxon>Artemisia</taxon>
    </lineage>
</organism>
<evidence type="ECO:0000256" key="8">
    <source>
        <dbReference type="PIRSR" id="PIRSR615500-1"/>
    </source>
</evidence>
<feature type="active site" description="Charge relay system" evidence="8 9">
    <location>
        <position position="517"/>
    </location>
</feature>
<feature type="active site" description="Charge relay system" evidence="8 9">
    <location>
        <position position="143"/>
    </location>
</feature>
<dbReference type="InterPro" id="IPR037045">
    <property type="entry name" value="S8pro/Inhibitor_I9_sf"/>
</dbReference>
<keyword evidence="6 9" id="KW-0720">Serine protease</keyword>
<dbReference type="InterPro" id="IPR023827">
    <property type="entry name" value="Peptidase_S8_Asp-AS"/>
</dbReference>
<comment type="caution">
    <text evidence="14">The sequence shown here is derived from an EMBL/GenBank/DDBJ whole genome shotgun (WGS) entry which is preliminary data.</text>
</comment>
<dbReference type="Pfam" id="PF05922">
    <property type="entry name" value="Inhibitor_I9"/>
    <property type="match status" value="1"/>
</dbReference>
<accession>A0A2U1LXR3</accession>
<evidence type="ECO:0000256" key="6">
    <source>
        <dbReference type="ARBA" id="ARBA00022825"/>
    </source>
</evidence>
<dbReference type="Pfam" id="PF02225">
    <property type="entry name" value="PA"/>
    <property type="match status" value="1"/>
</dbReference>
<feature type="active site" description="Charge relay system" evidence="8 9">
    <location>
        <position position="196"/>
    </location>
</feature>
<evidence type="ECO:0000259" key="13">
    <source>
        <dbReference type="Pfam" id="PF17766"/>
    </source>
</evidence>
<dbReference type="InterPro" id="IPR045051">
    <property type="entry name" value="SBT"/>
</dbReference>
<proteinExistence type="inferred from homology"/>
<dbReference type="GO" id="GO:0005576">
    <property type="term" value="C:extracellular region"/>
    <property type="evidence" value="ECO:0007669"/>
    <property type="project" value="UniProtKB-SubCell"/>
</dbReference>
<dbReference type="Proteomes" id="UP000245207">
    <property type="component" value="Unassembled WGS sequence"/>
</dbReference>
<evidence type="ECO:0000313" key="14">
    <source>
        <dbReference type="EMBL" id="PWA53781.1"/>
    </source>
</evidence>
<evidence type="ECO:0000259" key="11">
    <source>
        <dbReference type="Pfam" id="PF02225"/>
    </source>
</evidence>
<dbReference type="PROSITE" id="PS51892">
    <property type="entry name" value="SUBTILASE"/>
    <property type="match status" value="1"/>
</dbReference>
<evidence type="ECO:0000256" key="3">
    <source>
        <dbReference type="ARBA" id="ARBA00022670"/>
    </source>
</evidence>
<dbReference type="PANTHER" id="PTHR10795">
    <property type="entry name" value="PROPROTEIN CONVERTASE SUBTILISIN/KEXIN"/>
    <property type="match status" value="1"/>
</dbReference>
<dbReference type="Gene3D" id="3.30.70.80">
    <property type="entry name" value="Peptidase S8 propeptide/proteinase inhibitor I9"/>
    <property type="match status" value="1"/>
</dbReference>
<dbReference type="AlphaFoldDB" id="A0A2U1LXR3"/>
<keyword evidence="5 9" id="KW-0378">Hydrolase</keyword>
<dbReference type="STRING" id="35608.A0A2U1LXR3"/>
<evidence type="ECO:0000259" key="12">
    <source>
        <dbReference type="Pfam" id="PF05922"/>
    </source>
</evidence>
<dbReference type="InterPro" id="IPR000209">
    <property type="entry name" value="Peptidase_S8/S53_dom"/>
</dbReference>
<protein>
    <submittedName>
        <fullName evidence="14">Peptidase S8/S53 domain-containing protein</fullName>
    </submittedName>
</protein>
<dbReference type="SUPFAM" id="SSF52743">
    <property type="entry name" value="Subtilisin-like"/>
    <property type="match status" value="1"/>
</dbReference>
<feature type="domain" description="PA" evidence="11">
    <location>
        <begin position="354"/>
        <end position="437"/>
    </location>
</feature>
<dbReference type="PRINTS" id="PR00723">
    <property type="entry name" value="SUBTILISIN"/>
</dbReference>
<dbReference type="Gene3D" id="3.50.30.30">
    <property type="match status" value="1"/>
</dbReference>
<dbReference type="PROSITE" id="PS00136">
    <property type="entry name" value="SUBTILASE_ASP"/>
    <property type="match status" value="1"/>
</dbReference>
<comment type="similarity">
    <text evidence="2 9">Belongs to the peptidase S8 family.</text>
</comment>
<dbReference type="InterPro" id="IPR036852">
    <property type="entry name" value="Peptidase_S8/S53_dom_sf"/>
</dbReference>
<dbReference type="InterPro" id="IPR003137">
    <property type="entry name" value="PA_domain"/>
</dbReference>
<feature type="domain" description="Peptidase S8/S53" evidence="10">
    <location>
        <begin position="134"/>
        <end position="552"/>
    </location>
</feature>
<evidence type="ECO:0000256" key="4">
    <source>
        <dbReference type="ARBA" id="ARBA00022729"/>
    </source>
</evidence>
<evidence type="ECO:0000256" key="7">
    <source>
        <dbReference type="ARBA" id="ARBA00023180"/>
    </source>
</evidence>
<dbReference type="GO" id="GO:0004252">
    <property type="term" value="F:serine-type endopeptidase activity"/>
    <property type="evidence" value="ECO:0007669"/>
    <property type="project" value="UniProtKB-UniRule"/>
</dbReference>
<keyword evidence="7" id="KW-0325">Glycoprotein</keyword>
<keyword evidence="4" id="KW-0732">Signal</keyword>
<evidence type="ECO:0000256" key="1">
    <source>
        <dbReference type="ARBA" id="ARBA00004613"/>
    </source>
</evidence>
<reference evidence="14 15" key="1">
    <citation type="journal article" date="2018" name="Mol. Plant">
        <title>The genome of Artemisia annua provides insight into the evolution of Asteraceae family and artemisinin biosynthesis.</title>
        <authorList>
            <person name="Shen Q."/>
            <person name="Zhang L."/>
            <person name="Liao Z."/>
            <person name="Wang S."/>
            <person name="Yan T."/>
            <person name="Shi P."/>
            <person name="Liu M."/>
            <person name="Fu X."/>
            <person name="Pan Q."/>
            <person name="Wang Y."/>
            <person name="Lv Z."/>
            <person name="Lu X."/>
            <person name="Zhang F."/>
            <person name="Jiang W."/>
            <person name="Ma Y."/>
            <person name="Chen M."/>
            <person name="Hao X."/>
            <person name="Li L."/>
            <person name="Tang Y."/>
            <person name="Lv G."/>
            <person name="Zhou Y."/>
            <person name="Sun X."/>
            <person name="Brodelius P.E."/>
            <person name="Rose J.K.C."/>
            <person name="Tang K."/>
        </authorList>
    </citation>
    <scope>NUCLEOTIDE SEQUENCE [LARGE SCALE GENOMIC DNA]</scope>
    <source>
        <strain evidence="15">cv. Huhao1</strain>
        <tissue evidence="14">Leaf</tissue>
    </source>
</reference>
<dbReference type="FunFam" id="3.50.30.30:FF:000005">
    <property type="entry name" value="subtilisin-like protease SBT1.5"/>
    <property type="match status" value="1"/>
</dbReference>